<dbReference type="InterPro" id="IPR023606">
    <property type="entry name" value="CoA-Trfase_III_dom_1_sf"/>
</dbReference>
<dbReference type="InterPro" id="IPR050509">
    <property type="entry name" value="CoA-transferase_III"/>
</dbReference>
<name>A0A7M3STU8_9ACTN</name>
<accession>A0A7M3STU8</accession>
<dbReference type="RefSeq" id="WP_161925593.1">
    <property type="nucleotide sequence ID" value="NZ_BJOU01000001.1"/>
</dbReference>
<proteinExistence type="predicted"/>
<dbReference type="InterPro" id="IPR044855">
    <property type="entry name" value="CoA-Trfase_III_dom3_sf"/>
</dbReference>
<dbReference type="PANTHER" id="PTHR48228">
    <property type="entry name" value="SUCCINYL-COA--D-CITRAMALATE COA-TRANSFERASE"/>
    <property type="match status" value="1"/>
</dbReference>
<organism evidence="1 2">
    <name type="scientific">Gordonia crocea</name>
    <dbReference type="NCBI Taxonomy" id="589162"/>
    <lineage>
        <taxon>Bacteria</taxon>
        <taxon>Bacillati</taxon>
        <taxon>Actinomycetota</taxon>
        <taxon>Actinomycetes</taxon>
        <taxon>Mycobacteriales</taxon>
        <taxon>Gordoniaceae</taxon>
        <taxon>Gordonia</taxon>
    </lineage>
</organism>
<sequence>MSASPLPLDGLRVVEFASFVAGPSAGMTLAQLGAEVIRIDPLGGNSDYRRWPVDTGSEHSLYWTSLNRGKRSIAVDVRSPAGQELVVALATAPGPDAGIFVDNNVGRRWLSHEALADRRADMITVHVEGHADGRGAVDYTVNAAVGVPELTGPPDAGPVNHVLPAWDLIAGQSVTTALLSAVYRRLRTGAGSKIDVALADVAAAGVANLGWLTEVVQRGDRARHGNYLYGSFGVDALTSDGGRVYVVALTPRQWRNLVETTGTAAACAALAESLAADFSTDEGRYVHREAIAAVLRPWFQARPAQQVHRALDAGGVLWGPYRSMAEFVDAVRADPASAPVLAELDQPGIGAVVSAHAPIRVDNEYAGVAPARELGSDTDEVLASVLGLSDAELGRLRADGVI</sequence>
<comment type="caution">
    <text evidence="1">The sequence shown here is derived from an EMBL/GenBank/DDBJ whole genome shotgun (WGS) entry which is preliminary data.</text>
</comment>
<dbReference type="GO" id="GO:0016853">
    <property type="term" value="F:isomerase activity"/>
    <property type="evidence" value="ECO:0007669"/>
    <property type="project" value="UniProtKB-KW"/>
</dbReference>
<dbReference type="Pfam" id="PF02515">
    <property type="entry name" value="CoA_transf_3"/>
    <property type="match status" value="1"/>
</dbReference>
<keyword evidence="2" id="KW-1185">Reference proteome</keyword>
<dbReference type="Proteomes" id="UP000444980">
    <property type="component" value="Unassembled WGS sequence"/>
</dbReference>
<dbReference type="AlphaFoldDB" id="A0A7M3STU8"/>
<dbReference type="EMBL" id="BJOU01000001">
    <property type="protein sequence ID" value="GED96072.1"/>
    <property type="molecule type" value="Genomic_DNA"/>
</dbReference>
<gene>
    <name evidence="1" type="primary">mct</name>
    <name evidence="1" type="ORF">nbrc107697_01110</name>
</gene>
<dbReference type="OrthoDB" id="9797653at2"/>
<evidence type="ECO:0000313" key="2">
    <source>
        <dbReference type="Proteomes" id="UP000444980"/>
    </source>
</evidence>
<evidence type="ECO:0000313" key="1">
    <source>
        <dbReference type="EMBL" id="GED96072.1"/>
    </source>
</evidence>
<reference evidence="2" key="1">
    <citation type="submission" date="2019-06" db="EMBL/GenBank/DDBJ databases">
        <title>Gordonia isolated from sludge of a wastewater treatment plant.</title>
        <authorList>
            <person name="Tamura T."/>
            <person name="Aoyama K."/>
            <person name="Kang Y."/>
            <person name="Saito S."/>
            <person name="Akiyama N."/>
            <person name="Yazawa K."/>
            <person name="Gonoi T."/>
            <person name="Mikami Y."/>
        </authorList>
    </citation>
    <scope>NUCLEOTIDE SEQUENCE [LARGE SCALE GENOMIC DNA]</scope>
    <source>
        <strain evidence="2">NBRC 107697</strain>
    </source>
</reference>
<dbReference type="PANTHER" id="PTHR48228:SF5">
    <property type="entry name" value="ALPHA-METHYLACYL-COA RACEMASE"/>
    <property type="match status" value="1"/>
</dbReference>
<dbReference type="InterPro" id="IPR003673">
    <property type="entry name" value="CoA-Trfase_fam_III"/>
</dbReference>
<dbReference type="Gene3D" id="3.40.50.10540">
    <property type="entry name" value="Crotonobetainyl-coa:carnitine coa-transferase, domain 1"/>
    <property type="match status" value="1"/>
</dbReference>
<protein>
    <submittedName>
        <fullName evidence="1">2-methylfumaryl-CoA isomerase</fullName>
    </submittedName>
</protein>
<dbReference type="SUPFAM" id="SSF89796">
    <property type="entry name" value="CoA-transferase family III (CaiB/BaiF)"/>
    <property type="match status" value="1"/>
</dbReference>
<dbReference type="Gene3D" id="3.30.1540.10">
    <property type="entry name" value="formyl-coa transferase, domain 3"/>
    <property type="match status" value="1"/>
</dbReference>
<keyword evidence="1" id="KW-0413">Isomerase</keyword>